<feature type="repeat" description="TPR" evidence="1">
    <location>
        <begin position="147"/>
        <end position="180"/>
    </location>
</feature>
<dbReference type="Gene3D" id="1.25.40.10">
    <property type="entry name" value="Tetratricopeptide repeat domain"/>
    <property type="match status" value="1"/>
</dbReference>
<evidence type="ECO:0000256" key="1">
    <source>
        <dbReference type="PROSITE-ProRule" id="PRU00339"/>
    </source>
</evidence>
<dbReference type="PROSITE" id="PS50005">
    <property type="entry name" value="TPR"/>
    <property type="match status" value="1"/>
</dbReference>
<gene>
    <name evidence="2" type="ORF">F0U47_07720</name>
</gene>
<keyword evidence="1" id="KW-0802">TPR repeat</keyword>
<keyword evidence="3" id="KW-1185">Reference proteome</keyword>
<dbReference type="InterPro" id="IPR011990">
    <property type="entry name" value="TPR-like_helical_dom_sf"/>
</dbReference>
<dbReference type="RefSeq" id="WP_149749729.1">
    <property type="nucleotide sequence ID" value="NZ_VUJW01000003.1"/>
</dbReference>
<dbReference type="AlphaFoldDB" id="A0A5B1M3P5"/>
<accession>A0A5B1M3P5</accession>
<reference evidence="2 3" key="1">
    <citation type="submission" date="2019-09" db="EMBL/GenBank/DDBJ databases">
        <title>Nocardioides panacisoli sp. nov., isolated from the soil of a ginseng field.</title>
        <authorList>
            <person name="Cho C."/>
        </authorList>
    </citation>
    <scope>NUCLEOTIDE SEQUENCE [LARGE SCALE GENOMIC DNA]</scope>
    <source>
        <strain evidence="2 3">BN140041</strain>
    </source>
</reference>
<dbReference type="SMART" id="SM00028">
    <property type="entry name" value="TPR"/>
    <property type="match status" value="2"/>
</dbReference>
<reference evidence="2 3" key="2">
    <citation type="submission" date="2019-09" db="EMBL/GenBank/DDBJ databases">
        <authorList>
            <person name="Jin C."/>
        </authorList>
    </citation>
    <scope>NUCLEOTIDE SEQUENCE [LARGE SCALE GENOMIC DNA]</scope>
    <source>
        <strain evidence="2 3">BN140041</strain>
    </source>
</reference>
<proteinExistence type="predicted"/>
<dbReference type="EMBL" id="VUJW01000003">
    <property type="protein sequence ID" value="KAA1427361.1"/>
    <property type="molecule type" value="Genomic_DNA"/>
</dbReference>
<protein>
    <submittedName>
        <fullName evidence="2">Tetratricopeptide repeat protein</fullName>
    </submittedName>
</protein>
<sequence>MHPSDLWDFDDPAASERRFRDAAAAAEGDERAVWLTQAARALALQGRYAEGHLVLDRLEDTDSPEVACRVLLERGRLLRSAGEPAAARKLFARAVKRATTSALDELHVDALHMVALVSDPSEQVAITERAIAVASASHDPRARDWDASLLNNLGMIYADAGKFGRALVAFEDAVAARERIGDPARTRVARWMVAWALRNLDRHEEALALQRALKAELEAVGAEDPYVDEEIEILTGAGSAGP</sequence>
<name>A0A5B1M3P5_9ACTN</name>
<evidence type="ECO:0000313" key="3">
    <source>
        <dbReference type="Proteomes" id="UP000324351"/>
    </source>
</evidence>
<dbReference type="Proteomes" id="UP000324351">
    <property type="component" value="Unassembled WGS sequence"/>
</dbReference>
<evidence type="ECO:0000313" key="2">
    <source>
        <dbReference type="EMBL" id="KAA1427361.1"/>
    </source>
</evidence>
<organism evidence="2 3">
    <name type="scientific">Nocardioides antri</name>
    <dbReference type="NCBI Taxonomy" id="2607659"/>
    <lineage>
        <taxon>Bacteria</taxon>
        <taxon>Bacillati</taxon>
        <taxon>Actinomycetota</taxon>
        <taxon>Actinomycetes</taxon>
        <taxon>Propionibacteriales</taxon>
        <taxon>Nocardioidaceae</taxon>
        <taxon>Nocardioides</taxon>
    </lineage>
</organism>
<dbReference type="Pfam" id="PF13424">
    <property type="entry name" value="TPR_12"/>
    <property type="match status" value="1"/>
</dbReference>
<comment type="caution">
    <text evidence="2">The sequence shown here is derived from an EMBL/GenBank/DDBJ whole genome shotgun (WGS) entry which is preliminary data.</text>
</comment>
<dbReference type="InterPro" id="IPR019734">
    <property type="entry name" value="TPR_rpt"/>
</dbReference>
<dbReference type="SUPFAM" id="SSF48452">
    <property type="entry name" value="TPR-like"/>
    <property type="match status" value="2"/>
</dbReference>